<protein>
    <submittedName>
        <fullName evidence="2">Uncharacterized protein</fullName>
    </submittedName>
</protein>
<evidence type="ECO:0000313" key="3">
    <source>
        <dbReference type="Proteomes" id="UP000051574"/>
    </source>
</evidence>
<dbReference type="Proteomes" id="UP000051574">
    <property type="component" value="Unassembled WGS sequence"/>
</dbReference>
<dbReference type="AlphaFoldDB" id="A0A0T6AUW2"/>
<gene>
    <name evidence="2" type="ORF">AMK59_8297</name>
</gene>
<dbReference type="EMBL" id="LJIG01022764">
    <property type="protein sequence ID" value="KRT78836.1"/>
    <property type="molecule type" value="Genomic_DNA"/>
</dbReference>
<feature type="region of interest" description="Disordered" evidence="1">
    <location>
        <begin position="226"/>
        <end position="259"/>
    </location>
</feature>
<feature type="compositionally biased region" description="Polar residues" evidence="1">
    <location>
        <begin position="90"/>
        <end position="103"/>
    </location>
</feature>
<sequence length="259" mass="29560">MKVWERRLMKDFKVAPINSEEMEKFIYVTAPENEDSLSRFRRIAKMALLNSSLHKWRQVVKGACLASQIGHCNSEDSLKKQQDLRSNIISARQDSTSQQSDGNLISDGHENDVKFGKSSSSLPASDFPETSCKCERTNSNWKQLHSRLSFSDGVLSKSLKERERKRAVYDRQSGDYKNTITYNESDEEDIENLDETLNQTCRRNSKSNSILLDIHVEDAADFRRDNRGASLDNGRGTSAVDNGDYFDYGDNKQYSKGFK</sequence>
<organism evidence="2 3">
    <name type="scientific">Oryctes borbonicus</name>
    <dbReference type="NCBI Taxonomy" id="1629725"/>
    <lineage>
        <taxon>Eukaryota</taxon>
        <taxon>Metazoa</taxon>
        <taxon>Ecdysozoa</taxon>
        <taxon>Arthropoda</taxon>
        <taxon>Hexapoda</taxon>
        <taxon>Insecta</taxon>
        <taxon>Pterygota</taxon>
        <taxon>Neoptera</taxon>
        <taxon>Endopterygota</taxon>
        <taxon>Coleoptera</taxon>
        <taxon>Polyphaga</taxon>
        <taxon>Scarabaeiformia</taxon>
        <taxon>Scarabaeidae</taxon>
        <taxon>Dynastinae</taxon>
        <taxon>Oryctes</taxon>
    </lineage>
</organism>
<evidence type="ECO:0000313" key="2">
    <source>
        <dbReference type="EMBL" id="KRT78836.1"/>
    </source>
</evidence>
<reference evidence="2 3" key="1">
    <citation type="submission" date="2015-09" db="EMBL/GenBank/DDBJ databases">
        <title>Draft genome of the scarab beetle Oryctes borbonicus.</title>
        <authorList>
            <person name="Meyer J.M."/>
            <person name="Markov G.V."/>
            <person name="Baskaran P."/>
            <person name="Herrmann M."/>
            <person name="Sommer R.J."/>
            <person name="Roedelsperger C."/>
        </authorList>
    </citation>
    <scope>NUCLEOTIDE SEQUENCE [LARGE SCALE GENOMIC DNA]</scope>
    <source>
        <strain evidence="2">OB123</strain>
        <tissue evidence="2">Whole animal</tissue>
    </source>
</reference>
<evidence type="ECO:0000256" key="1">
    <source>
        <dbReference type="SAM" id="MobiDB-lite"/>
    </source>
</evidence>
<feature type="region of interest" description="Disordered" evidence="1">
    <location>
        <begin position="90"/>
        <end position="128"/>
    </location>
</feature>
<accession>A0A0T6AUW2</accession>
<keyword evidence="3" id="KW-1185">Reference proteome</keyword>
<proteinExistence type="predicted"/>
<comment type="caution">
    <text evidence="2">The sequence shown here is derived from an EMBL/GenBank/DDBJ whole genome shotgun (WGS) entry which is preliminary data.</text>
</comment>
<dbReference type="OrthoDB" id="2373987at2759"/>
<name>A0A0T6AUW2_9SCAR</name>